<keyword evidence="2" id="KW-1003">Cell membrane</keyword>
<proteinExistence type="inferred from homology"/>
<evidence type="ECO:0000313" key="12">
    <source>
        <dbReference type="Proteomes" id="UP000001554"/>
    </source>
</evidence>
<name>A0A9J7KU00_BRAFL</name>
<feature type="transmembrane region" description="Helical" evidence="10">
    <location>
        <begin position="80"/>
        <end position="99"/>
    </location>
</feature>
<dbReference type="InterPro" id="IPR000276">
    <property type="entry name" value="GPCR_Rhodpsn"/>
</dbReference>
<dbReference type="PANTHER" id="PTHR24249:SF422">
    <property type="entry name" value="G-PROTEIN COUPLED RECEPTORS FAMILY 1 PROFILE DOMAIN-CONTAINING PROTEIN"/>
    <property type="match status" value="1"/>
</dbReference>
<feature type="transmembrane region" description="Helical" evidence="10">
    <location>
        <begin position="43"/>
        <end position="68"/>
    </location>
</feature>
<dbReference type="SUPFAM" id="SSF81321">
    <property type="entry name" value="Family A G protein-coupled receptor-like"/>
    <property type="match status" value="1"/>
</dbReference>
<evidence type="ECO:0000256" key="4">
    <source>
        <dbReference type="ARBA" id="ARBA00022989"/>
    </source>
</evidence>
<dbReference type="Pfam" id="PF00001">
    <property type="entry name" value="7tm_1"/>
    <property type="match status" value="1"/>
</dbReference>
<evidence type="ECO:0000256" key="5">
    <source>
        <dbReference type="ARBA" id="ARBA00023040"/>
    </source>
</evidence>
<comment type="similarity">
    <text evidence="9">Belongs to the G-protein coupled receptor 1 family.</text>
</comment>
<comment type="subcellular location">
    <subcellularLocation>
        <location evidence="1">Cell membrane</location>
        <topology evidence="1">Multi-pass membrane protein</topology>
    </subcellularLocation>
</comment>
<dbReference type="GeneID" id="118411521"/>
<evidence type="ECO:0000313" key="13">
    <source>
        <dbReference type="RefSeq" id="XP_035669730.1"/>
    </source>
</evidence>
<gene>
    <name evidence="13" type="primary">LOC118411521</name>
</gene>
<feature type="transmembrane region" description="Helical" evidence="10">
    <location>
        <begin position="207"/>
        <end position="229"/>
    </location>
</feature>
<dbReference type="PROSITE" id="PS00237">
    <property type="entry name" value="G_PROTEIN_RECEP_F1_1"/>
    <property type="match status" value="1"/>
</dbReference>
<dbReference type="GO" id="GO:0004930">
    <property type="term" value="F:G protein-coupled receptor activity"/>
    <property type="evidence" value="ECO:0000318"/>
    <property type="project" value="GO_Central"/>
</dbReference>
<dbReference type="PROSITE" id="PS50262">
    <property type="entry name" value="G_PROTEIN_RECEP_F1_2"/>
    <property type="match status" value="1"/>
</dbReference>
<dbReference type="CDD" id="cd14967">
    <property type="entry name" value="7tmA_amine_R-like"/>
    <property type="match status" value="1"/>
</dbReference>
<evidence type="ECO:0000256" key="10">
    <source>
        <dbReference type="SAM" id="Phobius"/>
    </source>
</evidence>
<keyword evidence="12" id="KW-1185">Reference proteome</keyword>
<dbReference type="GO" id="GO:0007186">
    <property type="term" value="P:G protein-coupled receptor signaling pathway"/>
    <property type="evidence" value="ECO:0000318"/>
    <property type="project" value="GO_Central"/>
</dbReference>
<dbReference type="InterPro" id="IPR050569">
    <property type="entry name" value="TAAR"/>
</dbReference>
<dbReference type="InterPro" id="IPR017452">
    <property type="entry name" value="GPCR_Rhodpsn_7TM"/>
</dbReference>
<keyword evidence="3 9" id="KW-0812">Transmembrane</keyword>
<sequence length="378" mass="42569">MSSCLRVANFSYLKNDSIQNATEGCNGETEWTDELYSSTQTRIVLLVFVNGPICLITLIGNSLVIIAVTVTRKLQVATNFYIVSLSVADLIIGVVAATFHIHNTVHGHPLVTENYGSCLFYWIALISIFCASVFNLLALSIDRYIAVMKPLHYHNIMTWKARTGLLVLVWLVACGLGSLQLFGLCYPQQFLKTGECSVMDIFDHYSVGHFFITPVFISLVCIIVMYGLVFRAARRQTQRISAVQPMMTIEQRKQNVFLGTMKAVKTLSIILGCLLICWLPMILIMWLTIIIGNTGLDPKIFFTLVYTLPFTNSAVNPIVYAYRDKVFRKSFYSIFCKICRKQGQDNNILAHRQSSRVSRNTVGHISQIELDTICSRVS</sequence>
<dbReference type="PANTHER" id="PTHR24249">
    <property type="entry name" value="HISTAMINE RECEPTOR-RELATED G-PROTEIN COUPLED RECEPTOR"/>
    <property type="match status" value="1"/>
</dbReference>
<dbReference type="Proteomes" id="UP000001554">
    <property type="component" value="Chromosome 1"/>
</dbReference>
<dbReference type="SMART" id="SM01381">
    <property type="entry name" value="7TM_GPCR_Srsx"/>
    <property type="match status" value="1"/>
</dbReference>
<evidence type="ECO:0000259" key="11">
    <source>
        <dbReference type="PROSITE" id="PS50262"/>
    </source>
</evidence>
<accession>A0A9J7KU00</accession>
<dbReference type="Gene3D" id="1.20.1070.10">
    <property type="entry name" value="Rhodopsin 7-helix transmembrane proteins"/>
    <property type="match status" value="1"/>
</dbReference>
<evidence type="ECO:0000256" key="7">
    <source>
        <dbReference type="ARBA" id="ARBA00023170"/>
    </source>
</evidence>
<keyword evidence="4 10" id="KW-1133">Transmembrane helix</keyword>
<dbReference type="OMA" id="CNGETEW"/>
<evidence type="ECO:0000256" key="9">
    <source>
        <dbReference type="RuleBase" id="RU000688"/>
    </source>
</evidence>
<dbReference type="PRINTS" id="PR00237">
    <property type="entry name" value="GPCRRHODOPSN"/>
</dbReference>
<keyword evidence="8 9" id="KW-0807">Transducer</keyword>
<dbReference type="AlphaFoldDB" id="A0A9J7KU00"/>
<keyword evidence="5 9" id="KW-0297">G-protein coupled receptor</keyword>
<evidence type="ECO:0000256" key="6">
    <source>
        <dbReference type="ARBA" id="ARBA00023136"/>
    </source>
</evidence>
<evidence type="ECO:0000256" key="8">
    <source>
        <dbReference type="ARBA" id="ARBA00023224"/>
    </source>
</evidence>
<keyword evidence="7 9" id="KW-0675">Receptor</keyword>
<dbReference type="GO" id="GO:0005886">
    <property type="term" value="C:plasma membrane"/>
    <property type="evidence" value="ECO:0000318"/>
    <property type="project" value="GO_Central"/>
</dbReference>
<evidence type="ECO:0000256" key="3">
    <source>
        <dbReference type="ARBA" id="ARBA00022692"/>
    </source>
</evidence>
<feature type="domain" description="G-protein coupled receptors family 1 profile" evidence="11">
    <location>
        <begin position="60"/>
        <end position="320"/>
    </location>
</feature>
<feature type="transmembrane region" description="Helical" evidence="10">
    <location>
        <begin position="162"/>
        <end position="182"/>
    </location>
</feature>
<organism evidence="12 13">
    <name type="scientific">Branchiostoma floridae</name>
    <name type="common">Florida lancelet</name>
    <name type="synonym">Amphioxus</name>
    <dbReference type="NCBI Taxonomy" id="7739"/>
    <lineage>
        <taxon>Eukaryota</taxon>
        <taxon>Metazoa</taxon>
        <taxon>Chordata</taxon>
        <taxon>Cephalochordata</taxon>
        <taxon>Leptocardii</taxon>
        <taxon>Amphioxiformes</taxon>
        <taxon>Branchiostomatidae</taxon>
        <taxon>Branchiostoma</taxon>
    </lineage>
</organism>
<dbReference type="RefSeq" id="XP_035669730.1">
    <property type="nucleotide sequence ID" value="XM_035813837.1"/>
</dbReference>
<evidence type="ECO:0000256" key="2">
    <source>
        <dbReference type="ARBA" id="ARBA00022475"/>
    </source>
</evidence>
<reference evidence="13" key="2">
    <citation type="submission" date="2025-08" db="UniProtKB">
        <authorList>
            <consortium name="RefSeq"/>
        </authorList>
    </citation>
    <scope>IDENTIFICATION</scope>
    <source>
        <strain evidence="13">S238N-H82</strain>
        <tissue evidence="13">Testes</tissue>
    </source>
</reference>
<feature type="transmembrane region" description="Helical" evidence="10">
    <location>
        <begin position="267"/>
        <end position="288"/>
    </location>
</feature>
<feature type="transmembrane region" description="Helical" evidence="10">
    <location>
        <begin position="119"/>
        <end position="141"/>
    </location>
</feature>
<protein>
    <submittedName>
        <fullName evidence="13">Adenosine receptor A2b-like</fullName>
    </submittedName>
</protein>
<dbReference type="KEGG" id="bfo:118411521"/>
<feature type="transmembrane region" description="Helical" evidence="10">
    <location>
        <begin position="300"/>
        <end position="322"/>
    </location>
</feature>
<dbReference type="OrthoDB" id="10042731at2759"/>
<evidence type="ECO:0000256" key="1">
    <source>
        <dbReference type="ARBA" id="ARBA00004651"/>
    </source>
</evidence>
<keyword evidence="6 10" id="KW-0472">Membrane</keyword>
<reference evidence="12" key="1">
    <citation type="journal article" date="2020" name="Nat. Ecol. Evol.">
        <title>Deeply conserved synteny resolves early events in vertebrate evolution.</title>
        <authorList>
            <person name="Simakov O."/>
            <person name="Marletaz F."/>
            <person name="Yue J.X."/>
            <person name="O'Connell B."/>
            <person name="Jenkins J."/>
            <person name="Brandt A."/>
            <person name="Calef R."/>
            <person name="Tung C.H."/>
            <person name="Huang T.K."/>
            <person name="Schmutz J."/>
            <person name="Satoh N."/>
            <person name="Yu J.K."/>
            <person name="Putnam N.H."/>
            <person name="Green R.E."/>
            <person name="Rokhsar D.S."/>
        </authorList>
    </citation>
    <scope>NUCLEOTIDE SEQUENCE [LARGE SCALE GENOMIC DNA]</scope>
    <source>
        <strain evidence="12">S238N-H82</strain>
    </source>
</reference>